<organism evidence="1 2">
    <name type="scientific">Trichoderma cornu-damae</name>
    <dbReference type="NCBI Taxonomy" id="654480"/>
    <lineage>
        <taxon>Eukaryota</taxon>
        <taxon>Fungi</taxon>
        <taxon>Dikarya</taxon>
        <taxon>Ascomycota</taxon>
        <taxon>Pezizomycotina</taxon>
        <taxon>Sordariomycetes</taxon>
        <taxon>Hypocreomycetidae</taxon>
        <taxon>Hypocreales</taxon>
        <taxon>Hypocreaceae</taxon>
        <taxon>Trichoderma</taxon>
    </lineage>
</organism>
<proteinExistence type="predicted"/>
<comment type="caution">
    <text evidence="1">The sequence shown here is derived from an EMBL/GenBank/DDBJ whole genome shotgun (WGS) entry which is preliminary data.</text>
</comment>
<dbReference type="Proteomes" id="UP000827724">
    <property type="component" value="Unassembled WGS sequence"/>
</dbReference>
<reference evidence="1" key="1">
    <citation type="submission" date="2021-08" db="EMBL/GenBank/DDBJ databases">
        <title>Chromosome-Level Trichoderma cornu-damae using Hi-C Data.</title>
        <authorList>
            <person name="Kim C.S."/>
        </authorList>
    </citation>
    <scope>NUCLEOTIDE SEQUENCE</scope>
    <source>
        <strain evidence="1">KA19-0412C</strain>
    </source>
</reference>
<dbReference type="EMBL" id="JAIWOZ010000003">
    <property type="protein sequence ID" value="KAH6608000.1"/>
    <property type="molecule type" value="Genomic_DNA"/>
</dbReference>
<evidence type="ECO:0000313" key="2">
    <source>
        <dbReference type="Proteomes" id="UP000827724"/>
    </source>
</evidence>
<dbReference type="AlphaFoldDB" id="A0A9P8QKH9"/>
<sequence>MHDIPPLKSPSHREMQTNVYIIRRNCSSFSQFQCFRPLLRRPGSTATSGRHLAQAHIDFALGPIVISSDSLAGPGFAATCIRAA</sequence>
<keyword evidence="2" id="KW-1185">Reference proteome</keyword>
<gene>
    <name evidence="1" type="ORF">Trco_004313</name>
</gene>
<protein>
    <submittedName>
        <fullName evidence="1">Uncharacterized protein</fullName>
    </submittedName>
</protein>
<name>A0A9P8QKH9_9HYPO</name>
<evidence type="ECO:0000313" key="1">
    <source>
        <dbReference type="EMBL" id="KAH6608000.1"/>
    </source>
</evidence>
<accession>A0A9P8QKH9</accession>